<protein>
    <submittedName>
        <fullName evidence="3">Molybdenum cofactor biosynthesis protein F</fullName>
    </submittedName>
</protein>
<keyword evidence="4" id="KW-1185">Reference proteome</keyword>
<dbReference type="EMBL" id="CCMZ01000007">
    <property type="protein sequence ID" value="CDX14143.1"/>
    <property type="molecule type" value="Genomic_DNA"/>
</dbReference>
<evidence type="ECO:0000313" key="3">
    <source>
        <dbReference type="EMBL" id="CDX14143.1"/>
    </source>
</evidence>
<dbReference type="Pfam" id="PF10703">
    <property type="entry name" value="MoaF"/>
    <property type="match status" value="1"/>
</dbReference>
<dbReference type="AlphaFoldDB" id="A0A090DJU0"/>
<evidence type="ECO:0000313" key="4">
    <source>
        <dbReference type="Proteomes" id="UP000045285"/>
    </source>
</evidence>
<accession>A0A090DJU0</accession>
<dbReference type="Proteomes" id="UP000045285">
    <property type="component" value="Unassembled WGS sequence"/>
</dbReference>
<dbReference type="STRING" id="69974.MPLDJ20_20332"/>
<proteinExistence type="predicted"/>
<feature type="domain" description="MoaF C-terminal" evidence="2">
    <location>
        <begin position="147"/>
        <end position="254"/>
    </location>
</feature>
<feature type="domain" description="Molybdenum cofactor biosynthesis protein F N-terminal" evidence="1">
    <location>
        <begin position="11"/>
        <end position="110"/>
    </location>
</feature>
<reference evidence="4" key="1">
    <citation type="submission" date="2014-08" db="EMBL/GenBank/DDBJ databases">
        <authorList>
            <person name="Moulin L."/>
        </authorList>
    </citation>
    <scope>NUCLEOTIDE SEQUENCE [LARGE SCALE GENOMIC DNA]</scope>
</reference>
<evidence type="ECO:0000259" key="2">
    <source>
        <dbReference type="Pfam" id="PF17409"/>
    </source>
</evidence>
<sequence length="266" mass="29653">MAMNDQNRPADWKHFDDFAAGIATNRLPTTDALRGQTFKITLKTGRVIDLAFTAADTVAWSEGAEAGADWYEALEVAPHVFFINMTFAARPAEDEAFIVDTKTRRVLSVRERVREPGEAQGEPRVAQTYSAGVLGDPAVPPTGREPAPTRDLIGLTAHYTYSPNHVYEHIYLSSQRYAWQNLVGVQRGHGDVDLATTWKFAENLYVFGFREFIIPVASLFFYNWDTMRSTGKFLGVTSQGKVENKPAGAFIEKKSRAVYDPGQEPV</sequence>
<dbReference type="Pfam" id="PF17409">
    <property type="entry name" value="MoaF_C"/>
    <property type="match status" value="1"/>
</dbReference>
<name>A0A090DJU0_MESPL</name>
<dbReference type="InterPro" id="IPR035348">
    <property type="entry name" value="MoaF_C"/>
</dbReference>
<gene>
    <name evidence="3" type="ORF">MPL3356_150229</name>
</gene>
<dbReference type="InterPro" id="IPR024724">
    <property type="entry name" value="MoaF_N"/>
</dbReference>
<organism evidence="3 4">
    <name type="scientific">Mesorhizobium plurifarium</name>
    <dbReference type="NCBI Taxonomy" id="69974"/>
    <lineage>
        <taxon>Bacteria</taxon>
        <taxon>Pseudomonadati</taxon>
        <taxon>Pseudomonadota</taxon>
        <taxon>Alphaproteobacteria</taxon>
        <taxon>Hyphomicrobiales</taxon>
        <taxon>Phyllobacteriaceae</taxon>
        <taxon>Mesorhizobium</taxon>
    </lineage>
</organism>
<evidence type="ECO:0000259" key="1">
    <source>
        <dbReference type="Pfam" id="PF10703"/>
    </source>
</evidence>